<keyword evidence="3" id="KW-1185">Reference proteome</keyword>
<dbReference type="Proteomes" id="UP000601435">
    <property type="component" value="Unassembled WGS sequence"/>
</dbReference>
<organism evidence="2 3">
    <name type="scientific">Symbiodinium necroappetens</name>
    <dbReference type="NCBI Taxonomy" id="1628268"/>
    <lineage>
        <taxon>Eukaryota</taxon>
        <taxon>Sar</taxon>
        <taxon>Alveolata</taxon>
        <taxon>Dinophyceae</taxon>
        <taxon>Suessiales</taxon>
        <taxon>Symbiodiniaceae</taxon>
        <taxon>Symbiodinium</taxon>
    </lineage>
</organism>
<evidence type="ECO:0000313" key="3">
    <source>
        <dbReference type="Proteomes" id="UP000601435"/>
    </source>
</evidence>
<accession>A0A812YAX7</accession>
<sequence length="329" mass="36784">MAAKKRKGGLRQRQAEAEEEVEAATGQSQLSKLLLSKFAWGELSPQAVQEIAAAAATDMETMADGKCMPDLRALAAIGSNGAQAQNCFRDLMRKLEADVHLPDAYTAKVPFKKIGEATQHFLLPHELFSAMYNEVPNAFAHSMMPNPDDVPHFWEAVKEHPQMVRHPLKDRDDYKTRCIPLALHGDDVPIHGIGKGYTSKLTVFSWCSLLAMERSTKEKLFMTYCTFEKVRTKGTIDAWMKLLAWSLWWLFWGVWYPAGSPEHARACTPLAGGFYGVLWGLLGDLDYFHLILQLPHFSKASNFCPLCQADPLAIAHMEGLAGPFEISFL</sequence>
<comment type="caution">
    <text evidence="2">The sequence shown here is derived from an EMBL/GenBank/DDBJ whole genome shotgun (WGS) entry which is preliminary data.</text>
</comment>
<gene>
    <name evidence="2" type="ORF">SNEC2469_LOCUS22635</name>
</gene>
<name>A0A812YAX7_9DINO</name>
<protein>
    <submittedName>
        <fullName evidence="2">Uncharacterized protein</fullName>
    </submittedName>
</protein>
<feature type="region of interest" description="Disordered" evidence="1">
    <location>
        <begin position="1"/>
        <end position="26"/>
    </location>
</feature>
<dbReference type="EMBL" id="CAJNJA010041326">
    <property type="protein sequence ID" value="CAE7774020.1"/>
    <property type="molecule type" value="Genomic_DNA"/>
</dbReference>
<feature type="compositionally biased region" description="Basic residues" evidence="1">
    <location>
        <begin position="1"/>
        <end position="10"/>
    </location>
</feature>
<dbReference type="OrthoDB" id="440951at2759"/>
<dbReference type="AlphaFoldDB" id="A0A812YAX7"/>
<reference evidence="2" key="1">
    <citation type="submission" date="2021-02" db="EMBL/GenBank/DDBJ databases">
        <authorList>
            <person name="Dougan E. K."/>
            <person name="Rhodes N."/>
            <person name="Thang M."/>
            <person name="Chan C."/>
        </authorList>
    </citation>
    <scope>NUCLEOTIDE SEQUENCE</scope>
</reference>
<evidence type="ECO:0000313" key="2">
    <source>
        <dbReference type="EMBL" id="CAE7774020.1"/>
    </source>
</evidence>
<evidence type="ECO:0000256" key="1">
    <source>
        <dbReference type="SAM" id="MobiDB-lite"/>
    </source>
</evidence>
<proteinExistence type="predicted"/>